<dbReference type="PROSITE" id="PS00688">
    <property type="entry name" value="SIGMA54_INTERACT_3"/>
    <property type="match status" value="1"/>
</dbReference>
<comment type="caution">
    <text evidence="8">The sequence shown here is derived from an EMBL/GenBank/DDBJ whole genome shotgun (WGS) entry which is preliminary data.</text>
</comment>
<dbReference type="EMBL" id="BSBI01000005">
    <property type="protein sequence ID" value="GLF95467.1"/>
    <property type="molecule type" value="Genomic_DNA"/>
</dbReference>
<keyword evidence="1" id="KW-0547">Nucleotide-binding</keyword>
<keyword evidence="4" id="KW-0238">DNA-binding</keyword>
<feature type="domain" description="Sigma-54 factor interaction" evidence="7">
    <location>
        <begin position="447"/>
        <end position="515"/>
    </location>
</feature>
<dbReference type="Gene3D" id="3.40.50.300">
    <property type="entry name" value="P-loop containing nucleotide triphosphate hydrolases"/>
    <property type="match status" value="1"/>
</dbReference>
<protein>
    <submittedName>
        <fullName evidence="8">AAA family ATPase</fullName>
    </submittedName>
</protein>
<dbReference type="InterPro" id="IPR003018">
    <property type="entry name" value="GAF"/>
</dbReference>
<evidence type="ECO:0000256" key="6">
    <source>
        <dbReference type="SAM" id="MobiDB-lite"/>
    </source>
</evidence>
<feature type="region of interest" description="Disordered" evidence="6">
    <location>
        <begin position="295"/>
        <end position="333"/>
    </location>
</feature>
<dbReference type="PANTHER" id="PTHR32071:SF122">
    <property type="entry name" value="SIGMA FACTOR"/>
    <property type="match status" value="1"/>
</dbReference>
<dbReference type="Proteomes" id="UP001291653">
    <property type="component" value="Unassembled WGS sequence"/>
</dbReference>
<gene>
    <name evidence="8" type="ORF">SYYSPA8_14240</name>
</gene>
<evidence type="ECO:0000256" key="4">
    <source>
        <dbReference type="ARBA" id="ARBA00023125"/>
    </source>
</evidence>
<keyword evidence="3" id="KW-0805">Transcription regulation</keyword>
<organism evidence="8 9">
    <name type="scientific">Streptomyces yaizuensis</name>
    <dbReference type="NCBI Taxonomy" id="2989713"/>
    <lineage>
        <taxon>Bacteria</taxon>
        <taxon>Bacillati</taxon>
        <taxon>Actinomycetota</taxon>
        <taxon>Actinomycetes</taxon>
        <taxon>Kitasatosporales</taxon>
        <taxon>Streptomycetaceae</taxon>
        <taxon>Streptomyces</taxon>
    </lineage>
</organism>
<dbReference type="InterPro" id="IPR002197">
    <property type="entry name" value="HTH_Fis"/>
</dbReference>
<evidence type="ECO:0000256" key="1">
    <source>
        <dbReference type="ARBA" id="ARBA00022741"/>
    </source>
</evidence>
<proteinExistence type="predicted"/>
<sequence>MRPDDTTLRPEIAHSWWRSERSGLTPTAPNLRVEPDAVDRRGRLRAAAGPVLAELAGQLGDADFCVLLADRESRIVDLSCGARPLRDRLEALGVVAGGVFLEETTGTNSIATAHELRRGVAVHGDEHYLEPFKRFSCYGHPITHPVTRRLQGVLDITCHSGSDSPLLAPLVARAARDIEERLLRTARAAEQRMLAAFQAAAGRDRAVLVLGEGVVLATPAAVELLDPVDHVRLRGIAADAGPGREAVGASAGAGAGAGAGDEYRLPAVELSSGRTLAVTFRAVAGSDRVLFTFHRPRSAAPPAHRHGPRSGSGSLRQSAAPAAPPVYVGGVPGTGRTTTARSLAGTEPARVITLDASEAAVRGEAAWLTDLDRALAGLEPAPAEQAAGSGPGLLVVEDVQLLPAASTARLRRIMEGRPGPRIALTGPPRAELTGPHAALAADCPDHIELPRLRDRTAELPELVRTMVDALLDPLVDAPGTGGRPRFTPAALAALSGHPWPGNLRELHTVVRSAVERRSAGDITPRDLPERYRVSPGLRALTPLERAEYDTIAAALLACDGNKLRAAKRLGISRTTLYNRMRALRITA</sequence>
<accession>A0ABQ5NZ04</accession>
<dbReference type="InterPro" id="IPR009057">
    <property type="entry name" value="Homeodomain-like_sf"/>
</dbReference>
<evidence type="ECO:0000256" key="3">
    <source>
        <dbReference type="ARBA" id="ARBA00023015"/>
    </source>
</evidence>
<dbReference type="InterPro" id="IPR025944">
    <property type="entry name" value="Sigma_54_int_dom_CS"/>
</dbReference>
<dbReference type="Pfam" id="PF25601">
    <property type="entry name" value="AAA_lid_14"/>
    <property type="match status" value="1"/>
</dbReference>
<dbReference type="Gene3D" id="1.10.10.60">
    <property type="entry name" value="Homeodomain-like"/>
    <property type="match status" value="1"/>
</dbReference>
<evidence type="ECO:0000313" key="8">
    <source>
        <dbReference type="EMBL" id="GLF95467.1"/>
    </source>
</evidence>
<dbReference type="Pfam" id="PF01590">
    <property type="entry name" value="GAF"/>
    <property type="match status" value="1"/>
</dbReference>
<keyword evidence="5" id="KW-0804">Transcription</keyword>
<dbReference type="Gene3D" id="1.10.8.60">
    <property type="match status" value="1"/>
</dbReference>
<dbReference type="SUPFAM" id="SSF52540">
    <property type="entry name" value="P-loop containing nucleoside triphosphate hydrolases"/>
    <property type="match status" value="1"/>
</dbReference>
<name>A0ABQ5NZ04_9ACTN</name>
<dbReference type="Gene3D" id="3.30.450.40">
    <property type="match status" value="1"/>
</dbReference>
<dbReference type="SUPFAM" id="SSF55781">
    <property type="entry name" value="GAF domain-like"/>
    <property type="match status" value="1"/>
</dbReference>
<dbReference type="RefSeq" id="WP_323447528.1">
    <property type="nucleotide sequence ID" value="NZ_BSBI01000005.1"/>
</dbReference>
<dbReference type="SUPFAM" id="SSF46689">
    <property type="entry name" value="Homeodomain-like"/>
    <property type="match status" value="1"/>
</dbReference>
<dbReference type="PROSITE" id="PS50045">
    <property type="entry name" value="SIGMA54_INTERACT_4"/>
    <property type="match status" value="1"/>
</dbReference>
<dbReference type="Pfam" id="PF02954">
    <property type="entry name" value="HTH_8"/>
    <property type="match status" value="1"/>
</dbReference>
<dbReference type="PANTHER" id="PTHR32071">
    <property type="entry name" value="TRANSCRIPTIONAL REGULATORY PROTEIN"/>
    <property type="match status" value="1"/>
</dbReference>
<dbReference type="InterPro" id="IPR027417">
    <property type="entry name" value="P-loop_NTPase"/>
</dbReference>
<evidence type="ECO:0000256" key="5">
    <source>
        <dbReference type="ARBA" id="ARBA00023163"/>
    </source>
</evidence>
<keyword evidence="9" id="KW-1185">Reference proteome</keyword>
<dbReference type="InterPro" id="IPR029016">
    <property type="entry name" value="GAF-like_dom_sf"/>
</dbReference>
<evidence type="ECO:0000256" key="2">
    <source>
        <dbReference type="ARBA" id="ARBA00022840"/>
    </source>
</evidence>
<feature type="compositionally biased region" description="Low complexity" evidence="6">
    <location>
        <begin position="319"/>
        <end position="333"/>
    </location>
</feature>
<reference evidence="8 9" key="1">
    <citation type="submission" date="2022-10" db="EMBL/GenBank/DDBJ databases">
        <title>Draft genome sequence of Streptomyces sp. YSPA8.</title>
        <authorList>
            <person name="Moriuchi R."/>
            <person name="Dohra H."/>
            <person name="Yamamura H."/>
            <person name="Kodani S."/>
        </authorList>
    </citation>
    <scope>NUCLEOTIDE SEQUENCE [LARGE SCALE GENOMIC DNA]</scope>
    <source>
        <strain evidence="8 9">YSPA8</strain>
    </source>
</reference>
<dbReference type="InterPro" id="IPR058031">
    <property type="entry name" value="AAA_lid_NorR"/>
</dbReference>
<evidence type="ECO:0000259" key="7">
    <source>
        <dbReference type="PROSITE" id="PS50045"/>
    </source>
</evidence>
<dbReference type="PRINTS" id="PR01590">
    <property type="entry name" value="HTHFIS"/>
</dbReference>
<evidence type="ECO:0000313" key="9">
    <source>
        <dbReference type="Proteomes" id="UP001291653"/>
    </source>
</evidence>
<dbReference type="InterPro" id="IPR002078">
    <property type="entry name" value="Sigma_54_int"/>
</dbReference>
<keyword evidence="2" id="KW-0067">ATP-binding</keyword>